<dbReference type="SUPFAM" id="SSF81296">
    <property type="entry name" value="E set domains"/>
    <property type="match status" value="1"/>
</dbReference>
<dbReference type="NCBIfam" id="TIGR04183">
    <property type="entry name" value="Por_Secre_tail"/>
    <property type="match status" value="1"/>
</dbReference>
<comment type="caution">
    <text evidence="2">The sequence shown here is derived from an EMBL/GenBank/DDBJ whole genome shotgun (WGS) entry which is preliminary data.</text>
</comment>
<dbReference type="InterPro" id="IPR014756">
    <property type="entry name" value="Ig_E-set"/>
</dbReference>
<organism evidence="2 3">
    <name type="scientific">Polluticaenibacter yanchengensis</name>
    <dbReference type="NCBI Taxonomy" id="3014562"/>
    <lineage>
        <taxon>Bacteria</taxon>
        <taxon>Pseudomonadati</taxon>
        <taxon>Bacteroidota</taxon>
        <taxon>Chitinophagia</taxon>
        <taxon>Chitinophagales</taxon>
        <taxon>Chitinophagaceae</taxon>
        <taxon>Polluticaenibacter</taxon>
    </lineage>
</organism>
<keyword evidence="3" id="KW-1185">Reference proteome</keyword>
<sequence>MKQFYIFISCLLTCFGCVNGYGQVSLYSTDFTSTTGWTSSNTTNGWTTNTSSASSGYTGASGGTNYLFNGFGTNGVSHTLTYNNSLSTVGYSNITVLWAGRGTTAFNHATDQVVFEWSSNGTAWNAVTYSYVKNANSWALVNGAVRINLPASAENISNLQFRFTATSRNSGNYRIDDFSVEGTPATPITLSNNGTAIAAGIVPIATQKHIIGSFKLNNVGGAASNLTQVSLSTNGNYTAADISRVKLWSSATNNISTATQLGTSFAAAATGTGESISFTGLSQPISTTAEVYYWVTADLKTTATIGRTIQLAAIANTNLTFSSGTKAGSAGISGVQTITTNTNQVTLLTPEVPSFSFANTCVGSNSAAQSFNIETLNQPANFIISAPTHYQVSLDNASWLSVVSVAPTYNGPVYVRFAPTGVTSGAATVSITAGDPKTVAVTGASTAVTTPTVSVSPTSASNICVNANQVSFTASVANNGSATSAFQWKDNAGNISGAATATLSSGPYSVGTHSITVNVTLTGGCLSTNNITSTPVTFNVYSLPTNPSVTQTPACGSTVLTTASAGANQTVYWQTLATNTSISNPNPHTVSASTTRYLRVYNSLTTCWSTATTVNVTVAQPVNITTQPTDRTVSSPANATFTVAASGYSGLQWQLYDPVNDAWNNVSNGSEYTGATSTTLTVLNTATNYSGRVYRCLLTATNTPTCPNVLTDEATLIVNPGPCINEEFGGGTTAPSGWSFTGITGTYTTGTNFGNSSPSVRFDDTNDRIVTSILSTSATQLSFWMKGQGTNATSELLVEGFNGTTWVTIEAISNIVTSTSGVTKVYNASSTPALPDNLVQFRFTYTKSAGNLSFDDVVVNCSSVCISSTTISNFIPAQGPANTLVTINGTDFNNVTAVDFSGQNATIVSRTNSTMVVKVPVGAPNSSIIHLKTSTCNVSVAIPFSVLSMSGNCQTTGTGGGSITGLFIAEVFDSQTGNIHYVKIFNGTGASVNLSTYSIRLVTIGSACGTNTTDISLSGTVANNSYYTILIGSATNICSLGTINLNPSGTSYGYNGNDYIQLLNGATVIDRADNPGYGTCSSSPGFVQIRKSTVTGPSATFNAAEWTNTLSDDCSLLGTHAVSTTGSNLSITVHPTDINCGALTLSTTATVTPASTINYVWYFNKPGESTWQLISSGLPTDVTHSAAGLPSITLTGNIAGLQDYQFYCEVSNGSPACKRYTNAAVAKYTTQPYYRTAAGSGNWTDISKWQISADGIAGWASACIYPNSLNSQEIRIGHTGITLDLPQEINKLWVQTSGSLEISVNRQLSVSGNVTGAEYIIDGTVLDRSNSANSITFNNNSKWQMGTNGTLIKTNNSSVSNYRDNYEAGIATMPATANWVYWNNGDGNVSIIASTASVTMNYPNLYFVNSAAGTALWNSWNPPTTTTSFNGANPVVVKGSLNIGNTFAGVPSATNPVTVHTNITGTGVNGFTVLGDLNINSGSTLSTAPNINQPSIYGAGIEVQGNITNNGILALNNNTEKLLLSGTGNQTISGTGTYQLYSKEINKASGRVNVSIPLTISNQLLLTSGIIETSTTSGVIILPSNATFTGGSNTSFVQGNLRRYINGTNTLVFPVGHSGYTYDAYQPLTFIPGSTTNNTDHFTASFTPSLPPNGLLLGPNLMGLNKHGYWAFDRNSGGTTNGKISLNYSPIPATGTHWYDPSPDDYLDPASGSAVLIAKRENGPSFAPWNFTYYGTLLPNTYTSYSSAATIETQVVNSFSLFSFGISGGSVLPVKLLSFNAVANNKTSQLNWELADVGTLAYSQVEYSLNGIQFMSLDKVNAVQGKLQYHYNHGPLTAGIYYYRILFVEKDGSRTYSAIRTVTFGDILNTRIVGLSQTTIRGAATLNVQILLRQPAKASARITNNSGQVIYQSEQTLPKGNVQMALNLPYLPAGVYYVHVLADGETKTLRFLSTN</sequence>
<dbReference type="RefSeq" id="WP_407032451.1">
    <property type="nucleotide sequence ID" value="NZ_JAQGEF010000023.1"/>
</dbReference>
<feature type="signal peptide" evidence="1">
    <location>
        <begin position="1"/>
        <end position="20"/>
    </location>
</feature>
<dbReference type="Proteomes" id="UP001210231">
    <property type="component" value="Unassembled WGS sequence"/>
</dbReference>
<reference evidence="2 3" key="1">
    <citation type="submission" date="2022-12" db="EMBL/GenBank/DDBJ databases">
        <title>Chitinophagaceae gen. sp. nov., a new member of the family Chitinophagaceae, isolated from soil in a chemical factory.</title>
        <authorList>
            <person name="Ke Z."/>
        </authorList>
    </citation>
    <scope>NUCLEOTIDE SEQUENCE [LARGE SCALE GENOMIC DNA]</scope>
    <source>
        <strain evidence="2 3">LY-5</strain>
    </source>
</reference>
<evidence type="ECO:0000256" key="1">
    <source>
        <dbReference type="SAM" id="SignalP"/>
    </source>
</evidence>
<protein>
    <submittedName>
        <fullName evidence="2">T9SS type A sorting domain-containing protein</fullName>
    </submittedName>
</protein>
<gene>
    <name evidence="2" type="ORF">O3P16_14995</name>
</gene>
<evidence type="ECO:0000313" key="2">
    <source>
        <dbReference type="EMBL" id="MDA3616121.1"/>
    </source>
</evidence>
<dbReference type="InterPro" id="IPR026444">
    <property type="entry name" value="Secre_tail"/>
</dbReference>
<proteinExistence type="predicted"/>
<accession>A0ABT4UMP7</accession>
<feature type="chain" id="PRO_5046507719" evidence="1">
    <location>
        <begin position="21"/>
        <end position="1955"/>
    </location>
</feature>
<name>A0ABT4UMP7_9BACT</name>
<dbReference type="EMBL" id="JAQGEF010000023">
    <property type="protein sequence ID" value="MDA3616121.1"/>
    <property type="molecule type" value="Genomic_DNA"/>
</dbReference>
<dbReference type="Gene3D" id="2.60.40.10">
    <property type="entry name" value="Immunoglobulins"/>
    <property type="match status" value="1"/>
</dbReference>
<evidence type="ECO:0000313" key="3">
    <source>
        <dbReference type="Proteomes" id="UP001210231"/>
    </source>
</evidence>
<dbReference type="InterPro" id="IPR013783">
    <property type="entry name" value="Ig-like_fold"/>
</dbReference>
<keyword evidence="1" id="KW-0732">Signal</keyword>